<dbReference type="Gene3D" id="3.30.70.1060">
    <property type="entry name" value="Dimeric alpha+beta barrel"/>
    <property type="match status" value="1"/>
</dbReference>
<proteinExistence type="inferred from homology"/>
<organism evidence="3 4">
    <name type="scientific">Amycolatopsis australiensis</name>
    <dbReference type="NCBI Taxonomy" id="546364"/>
    <lineage>
        <taxon>Bacteria</taxon>
        <taxon>Bacillati</taxon>
        <taxon>Actinomycetota</taxon>
        <taxon>Actinomycetes</taxon>
        <taxon>Pseudonocardiales</taxon>
        <taxon>Pseudonocardiaceae</taxon>
        <taxon>Amycolatopsis</taxon>
    </lineage>
</organism>
<evidence type="ECO:0000259" key="2">
    <source>
        <dbReference type="Pfam" id="PF03795"/>
    </source>
</evidence>
<dbReference type="InterPro" id="IPR005545">
    <property type="entry name" value="YCII"/>
</dbReference>
<name>A0A1K1QK86_9PSEU</name>
<sequence length="144" mass="15720">MRFMVIVKANEDSEAGKGPSAELLAEMGKFNEALVKAGVLLAGEGLTPSSQGARVVFSGTEEPKVVDGPFAETKELVGGFWILQCRDREECIEWIKRMPNPEGRDGVVEIRRVAEAADFENLTPEVEELEGRLRAQSAQRSGEA</sequence>
<comment type="similarity">
    <text evidence="1">Belongs to the YciI family.</text>
</comment>
<dbReference type="Pfam" id="PF03795">
    <property type="entry name" value="YCII"/>
    <property type="match status" value="1"/>
</dbReference>
<accession>A0A1K1QK86</accession>
<dbReference type="SUPFAM" id="SSF54909">
    <property type="entry name" value="Dimeric alpha+beta barrel"/>
    <property type="match status" value="1"/>
</dbReference>
<dbReference type="Proteomes" id="UP000182740">
    <property type="component" value="Unassembled WGS sequence"/>
</dbReference>
<feature type="domain" description="YCII-related" evidence="2">
    <location>
        <begin position="1"/>
        <end position="115"/>
    </location>
</feature>
<gene>
    <name evidence="3" type="ORF">SAMN04489730_1918</name>
</gene>
<dbReference type="PANTHER" id="PTHR35174">
    <property type="entry name" value="BLL7171 PROTEIN-RELATED"/>
    <property type="match status" value="1"/>
</dbReference>
<evidence type="ECO:0000313" key="4">
    <source>
        <dbReference type="Proteomes" id="UP000182740"/>
    </source>
</evidence>
<dbReference type="STRING" id="546364.SAMN04489730_1918"/>
<evidence type="ECO:0000313" key="3">
    <source>
        <dbReference type="EMBL" id="SFW60338.1"/>
    </source>
</evidence>
<dbReference type="RefSeq" id="WP_072475917.1">
    <property type="nucleotide sequence ID" value="NZ_FPJG01000006.1"/>
</dbReference>
<protein>
    <submittedName>
        <fullName evidence="3">Uncharacterized conserved protein</fullName>
    </submittedName>
</protein>
<dbReference type="PANTHER" id="PTHR35174:SF4">
    <property type="entry name" value="BLL7163 PROTEIN"/>
    <property type="match status" value="1"/>
</dbReference>
<dbReference type="EMBL" id="FPJG01000006">
    <property type="protein sequence ID" value="SFW60338.1"/>
    <property type="molecule type" value="Genomic_DNA"/>
</dbReference>
<reference evidence="4" key="1">
    <citation type="submission" date="2016-11" db="EMBL/GenBank/DDBJ databases">
        <authorList>
            <person name="Varghese N."/>
            <person name="Submissions S."/>
        </authorList>
    </citation>
    <scope>NUCLEOTIDE SEQUENCE [LARGE SCALE GENOMIC DNA]</scope>
    <source>
        <strain evidence="4">DSM 44671</strain>
    </source>
</reference>
<dbReference type="AlphaFoldDB" id="A0A1K1QK86"/>
<dbReference type="InterPro" id="IPR011008">
    <property type="entry name" value="Dimeric_a/b-barrel"/>
</dbReference>
<keyword evidence="4" id="KW-1185">Reference proteome</keyword>
<dbReference type="OrthoDB" id="668782at2"/>
<evidence type="ECO:0000256" key="1">
    <source>
        <dbReference type="ARBA" id="ARBA00007689"/>
    </source>
</evidence>